<protein>
    <submittedName>
        <fullName evidence="2">Uncharacterized protein</fullName>
    </submittedName>
</protein>
<gene>
    <name evidence="2" type="ORF">E2C01_062173</name>
</gene>
<keyword evidence="3" id="KW-1185">Reference proteome</keyword>
<reference evidence="2 3" key="1">
    <citation type="submission" date="2019-05" db="EMBL/GenBank/DDBJ databases">
        <title>Another draft genome of Portunus trituberculatus and its Hox gene families provides insights of decapod evolution.</title>
        <authorList>
            <person name="Jeong J.-H."/>
            <person name="Song I."/>
            <person name="Kim S."/>
            <person name="Choi T."/>
            <person name="Kim D."/>
            <person name="Ryu S."/>
            <person name="Kim W."/>
        </authorList>
    </citation>
    <scope>NUCLEOTIDE SEQUENCE [LARGE SCALE GENOMIC DNA]</scope>
    <source>
        <tissue evidence="2">Muscle</tissue>
    </source>
</reference>
<feature type="compositionally biased region" description="Low complexity" evidence="1">
    <location>
        <begin position="178"/>
        <end position="194"/>
    </location>
</feature>
<evidence type="ECO:0000313" key="3">
    <source>
        <dbReference type="Proteomes" id="UP000324222"/>
    </source>
</evidence>
<evidence type="ECO:0000256" key="1">
    <source>
        <dbReference type="SAM" id="MobiDB-lite"/>
    </source>
</evidence>
<dbReference type="EMBL" id="VSRR010027065">
    <property type="protein sequence ID" value="MPC67983.1"/>
    <property type="molecule type" value="Genomic_DNA"/>
</dbReference>
<dbReference type="OrthoDB" id="6125763at2759"/>
<feature type="compositionally biased region" description="Low complexity" evidence="1">
    <location>
        <begin position="105"/>
        <end position="121"/>
    </location>
</feature>
<sequence>MKGREPICLLSGPLGTTIRARSLIGQRDPVAESEFQFLARERQSLVTEDKKWRLRASMAEALVGSAAPVPRQVACGQVAVPSQVTPPYAEFFTSLPQSHTPPAPYAHTYPHHAQQQQQQQQAVRGELSSTSPPLSGGTCLTHLGQVVSQVVSAPPVQVGDYGPPFTGGVAGQAGGGAVSTSGSTTASTTITSRANGVSRQNSMQQQQQTYCEEEELPSCAFAHPHLHGLPFLVHGE</sequence>
<comment type="caution">
    <text evidence="2">The sequence shown here is derived from an EMBL/GenBank/DDBJ whole genome shotgun (WGS) entry which is preliminary data.</text>
</comment>
<name>A0A5B7HCW9_PORTR</name>
<accession>A0A5B7HCW9</accession>
<dbReference type="AlphaFoldDB" id="A0A5B7HCW9"/>
<feature type="region of interest" description="Disordered" evidence="1">
    <location>
        <begin position="93"/>
        <end position="135"/>
    </location>
</feature>
<evidence type="ECO:0000313" key="2">
    <source>
        <dbReference type="EMBL" id="MPC67983.1"/>
    </source>
</evidence>
<proteinExistence type="predicted"/>
<organism evidence="2 3">
    <name type="scientific">Portunus trituberculatus</name>
    <name type="common">Swimming crab</name>
    <name type="synonym">Neptunus trituberculatus</name>
    <dbReference type="NCBI Taxonomy" id="210409"/>
    <lineage>
        <taxon>Eukaryota</taxon>
        <taxon>Metazoa</taxon>
        <taxon>Ecdysozoa</taxon>
        <taxon>Arthropoda</taxon>
        <taxon>Crustacea</taxon>
        <taxon>Multicrustacea</taxon>
        <taxon>Malacostraca</taxon>
        <taxon>Eumalacostraca</taxon>
        <taxon>Eucarida</taxon>
        <taxon>Decapoda</taxon>
        <taxon>Pleocyemata</taxon>
        <taxon>Brachyura</taxon>
        <taxon>Eubrachyura</taxon>
        <taxon>Portunoidea</taxon>
        <taxon>Portunidae</taxon>
        <taxon>Portuninae</taxon>
        <taxon>Portunus</taxon>
    </lineage>
</organism>
<feature type="region of interest" description="Disordered" evidence="1">
    <location>
        <begin position="172"/>
        <end position="199"/>
    </location>
</feature>
<dbReference type="Proteomes" id="UP000324222">
    <property type="component" value="Unassembled WGS sequence"/>
</dbReference>